<evidence type="ECO:0000256" key="1">
    <source>
        <dbReference type="ARBA" id="ARBA00004571"/>
    </source>
</evidence>
<evidence type="ECO:0000256" key="8">
    <source>
        <dbReference type="ARBA" id="ARBA00023004"/>
    </source>
</evidence>
<dbReference type="PANTHER" id="PTHR32552:SF68">
    <property type="entry name" value="FERRICHROME OUTER MEMBRANE TRANSPORTER_PHAGE RECEPTOR"/>
    <property type="match status" value="1"/>
</dbReference>
<keyword evidence="11 14" id="KW-0472">Membrane</keyword>
<dbReference type="AlphaFoldDB" id="A0A1H8E045"/>
<keyword evidence="9" id="KW-0406">Ion transport</keyword>
<evidence type="ECO:0000256" key="5">
    <source>
        <dbReference type="ARBA" id="ARBA00022496"/>
    </source>
</evidence>
<gene>
    <name evidence="19" type="ORF">SAMN05216325_10866</name>
</gene>
<evidence type="ECO:0000256" key="16">
    <source>
        <dbReference type="SAM" id="SignalP"/>
    </source>
</evidence>
<evidence type="ECO:0000256" key="15">
    <source>
        <dbReference type="RuleBase" id="RU003357"/>
    </source>
</evidence>
<organism evidence="19 20">
    <name type="scientific">Nitrosomonas marina</name>
    <dbReference type="NCBI Taxonomy" id="917"/>
    <lineage>
        <taxon>Bacteria</taxon>
        <taxon>Pseudomonadati</taxon>
        <taxon>Pseudomonadota</taxon>
        <taxon>Betaproteobacteria</taxon>
        <taxon>Nitrosomonadales</taxon>
        <taxon>Nitrosomonadaceae</taxon>
        <taxon>Nitrosomonas</taxon>
    </lineage>
</organism>
<accession>A0A1H8E045</accession>
<keyword evidence="12" id="KW-0675">Receptor</keyword>
<protein>
    <submittedName>
        <fullName evidence="19">Iron complex outermembrane recepter protein</fullName>
    </submittedName>
</protein>
<dbReference type="PROSITE" id="PS52016">
    <property type="entry name" value="TONB_DEPENDENT_REC_3"/>
    <property type="match status" value="1"/>
</dbReference>
<dbReference type="STRING" id="917.SAMN05216326_10384"/>
<comment type="subcellular location">
    <subcellularLocation>
        <location evidence="1 14">Cell outer membrane</location>
        <topology evidence="1 14">Multi-pass membrane protein</topology>
    </subcellularLocation>
</comment>
<evidence type="ECO:0000256" key="2">
    <source>
        <dbReference type="ARBA" id="ARBA00009810"/>
    </source>
</evidence>
<dbReference type="Pfam" id="PF00593">
    <property type="entry name" value="TonB_dep_Rec_b-barrel"/>
    <property type="match status" value="1"/>
</dbReference>
<feature type="chain" id="PRO_5011536915" evidence="16">
    <location>
        <begin position="28"/>
        <end position="693"/>
    </location>
</feature>
<evidence type="ECO:0000256" key="12">
    <source>
        <dbReference type="ARBA" id="ARBA00023170"/>
    </source>
</evidence>
<feature type="domain" description="TonB-dependent receptor plug" evidence="18">
    <location>
        <begin position="55"/>
        <end position="162"/>
    </location>
</feature>
<dbReference type="Gene3D" id="2.40.170.20">
    <property type="entry name" value="TonB-dependent receptor, beta-barrel domain"/>
    <property type="match status" value="1"/>
</dbReference>
<dbReference type="InterPro" id="IPR036942">
    <property type="entry name" value="Beta-barrel_TonB_sf"/>
</dbReference>
<dbReference type="InterPro" id="IPR000531">
    <property type="entry name" value="Beta-barrel_TonB"/>
</dbReference>
<feature type="signal peptide" evidence="16">
    <location>
        <begin position="1"/>
        <end position="27"/>
    </location>
</feature>
<proteinExistence type="inferred from homology"/>
<evidence type="ECO:0000256" key="4">
    <source>
        <dbReference type="ARBA" id="ARBA00022452"/>
    </source>
</evidence>
<keyword evidence="13 14" id="KW-0998">Cell outer membrane</keyword>
<name>A0A1H8E045_9PROT</name>
<dbReference type="PANTHER" id="PTHR32552">
    <property type="entry name" value="FERRICHROME IRON RECEPTOR-RELATED"/>
    <property type="match status" value="1"/>
</dbReference>
<dbReference type="Proteomes" id="UP000199459">
    <property type="component" value="Unassembled WGS sequence"/>
</dbReference>
<dbReference type="InterPro" id="IPR012910">
    <property type="entry name" value="Plug_dom"/>
</dbReference>
<keyword evidence="5" id="KW-0410">Iron transport</keyword>
<dbReference type="SUPFAM" id="SSF56935">
    <property type="entry name" value="Porins"/>
    <property type="match status" value="1"/>
</dbReference>
<dbReference type="GO" id="GO:0015344">
    <property type="term" value="F:siderophore uptake transmembrane transporter activity"/>
    <property type="evidence" value="ECO:0007669"/>
    <property type="project" value="TreeGrafter"/>
</dbReference>
<dbReference type="Gene3D" id="2.170.130.10">
    <property type="entry name" value="TonB-dependent receptor, plug domain"/>
    <property type="match status" value="1"/>
</dbReference>
<keyword evidence="10 15" id="KW-0798">TonB box</keyword>
<dbReference type="InterPro" id="IPR039426">
    <property type="entry name" value="TonB-dep_rcpt-like"/>
</dbReference>
<evidence type="ECO:0000256" key="6">
    <source>
        <dbReference type="ARBA" id="ARBA00022692"/>
    </source>
</evidence>
<evidence type="ECO:0000256" key="3">
    <source>
        <dbReference type="ARBA" id="ARBA00022448"/>
    </source>
</evidence>
<evidence type="ECO:0000313" key="20">
    <source>
        <dbReference type="Proteomes" id="UP000199459"/>
    </source>
</evidence>
<evidence type="ECO:0000256" key="7">
    <source>
        <dbReference type="ARBA" id="ARBA00022729"/>
    </source>
</evidence>
<keyword evidence="4 14" id="KW-1134">Transmembrane beta strand</keyword>
<keyword evidence="6 14" id="KW-0812">Transmembrane</keyword>
<dbReference type="RefSeq" id="WP_090630555.1">
    <property type="nucleotide sequence ID" value="NZ_FOCP01000008.1"/>
</dbReference>
<dbReference type="InterPro" id="IPR037066">
    <property type="entry name" value="Plug_dom_sf"/>
</dbReference>
<dbReference type="OrthoDB" id="9760620at2"/>
<keyword evidence="8" id="KW-0408">Iron</keyword>
<evidence type="ECO:0000256" key="9">
    <source>
        <dbReference type="ARBA" id="ARBA00023065"/>
    </source>
</evidence>
<dbReference type="GO" id="GO:0009279">
    <property type="term" value="C:cell outer membrane"/>
    <property type="evidence" value="ECO:0007669"/>
    <property type="project" value="UniProtKB-SubCell"/>
</dbReference>
<evidence type="ECO:0000256" key="11">
    <source>
        <dbReference type="ARBA" id="ARBA00023136"/>
    </source>
</evidence>
<dbReference type="Pfam" id="PF07715">
    <property type="entry name" value="Plug"/>
    <property type="match status" value="1"/>
</dbReference>
<evidence type="ECO:0000256" key="14">
    <source>
        <dbReference type="PROSITE-ProRule" id="PRU01360"/>
    </source>
</evidence>
<evidence type="ECO:0000259" key="18">
    <source>
        <dbReference type="Pfam" id="PF07715"/>
    </source>
</evidence>
<sequence length="693" mass="78926">MKWNSRAVATKSSRFFALFLTALPVFAQVQENQQTIMLAPVNVTATRSERSNLEIPHAISQFDRYPQQHYQPGVTIDEFARSTPGVFFQNQSNFAQDLRISIRGFGARSAFGVRGIQMYVDGIPQTLPDGQTQLDSIDSSLIDRMEIVRGPMASLYGNASGGLIGISTRKAPQERFMASPRQVFGQYGLFKSELFAGGSYDQFDYTLFGSHLQQNGWREHSNVQNYFSQARMNFKVGNDSDLMLIFRKFYSPESKDPGGLTLEQARNDPSRASSRNIQFDAGEEVNQEQMGIRFRKKPTANQELSVTAHMLHRDFRNRLPFFDGGQVRFDRLVGGIALQYRHDHRLFDRPNRLIIGVDYGIQNDDRQRFDNNDGKRGALTLNQIERVQNVGPFLRNEWRMHDKLDLVIGGRWDWLHFQAKDTYLSDGDQSGDKTFSQGSGTAGLVYHLNQKHQIYTNIATIFETPTSTELINNPTGRGGFNTGLKPQTSLSQELGMRGLIRGFQYESALFYIYSWDEILPFELPEAPGRAFFRNAGESSRLGVETRVATPEWHGLRGEASYSYSDFRFEKYTIDNADLKNNAFPGIPEHRWEGLLRYAHPFGFYGQFHVQHVGTFFVDDSNSITNNAYTLGQLLFGWEKRFSWLEGGIFAGINNLFDERYNANTRINAAFGRYFEPGAPINIFGGIRIRITPF</sequence>
<dbReference type="EMBL" id="FOCP01000008">
    <property type="protein sequence ID" value="SEN12949.1"/>
    <property type="molecule type" value="Genomic_DNA"/>
</dbReference>
<evidence type="ECO:0000259" key="17">
    <source>
        <dbReference type="Pfam" id="PF00593"/>
    </source>
</evidence>
<evidence type="ECO:0000256" key="10">
    <source>
        <dbReference type="ARBA" id="ARBA00023077"/>
    </source>
</evidence>
<reference evidence="19 20" key="1">
    <citation type="submission" date="2016-10" db="EMBL/GenBank/DDBJ databases">
        <authorList>
            <person name="de Groot N.N."/>
        </authorList>
    </citation>
    <scope>NUCLEOTIDE SEQUENCE [LARGE SCALE GENOMIC DNA]</scope>
    <source>
        <strain evidence="19 20">Nm22</strain>
    </source>
</reference>
<feature type="domain" description="TonB-dependent receptor-like beta-barrel" evidence="17">
    <location>
        <begin position="267"/>
        <end position="655"/>
    </location>
</feature>
<keyword evidence="7 16" id="KW-0732">Signal</keyword>
<evidence type="ECO:0000256" key="13">
    <source>
        <dbReference type="ARBA" id="ARBA00023237"/>
    </source>
</evidence>
<keyword evidence="3 14" id="KW-0813">Transport</keyword>
<evidence type="ECO:0000313" key="19">
    <source>
        <dbReference type="EMBL" id="SEN12949.1"/>
    </source>
</evidence>
<comment type="similarity">
    <text evidence="2 14 15">Belongs to the TonB-dependent receptor family.</text>
</comment>